<evidence type="ECO:0000256" key="1">
    <source>
        <dbReference type="SAM" id="MobiDB-lite"/>
    </source>
</evidence>
<dbReference type="EMBL" id="BJVC01000002">
    <property type="protein sequence ID" value="GEL02205.1"/>
    <property type="molecule type" value="Genomic_DNA"/>
</dbReference>
<feature type="compositionally biased region" description="Basic and acidic residues" evidence="1">
    <location>
        <begin position="152"/>
        <end position="163"/>
    </location>
</feature>
<accession>A0A511BPL6</accession>
<dbReference type="RefSeq" id="WP_147093263.1">
    <property type="nucleotide sequence ID" value="NZ_BJVC01000002.1"/>
</dbReference>
<dbReference type="InterPro" id="IPR003772">
    <property type="entry name" value="YceD"/>
</dbReference>
<dbReference type="AlphaFoldDB" id="A0A511BPL6"/>
<comment type="caution">
    <text evidence="2">The sequence shown here is derived from an EMBL/GenBank/DDBJ whole genome shotgun (WGS) entry which is preliminary data.</text>
</comment>
<name>A0A511BPL6_9PROT</name>
<organism evidence="2 3">
    <name type="scientific">Swaminathania salitolerans</name>
    <dbReference type="NCBI Taxonomy" id="182838"/>
    <lineage>
        <taxon>Bacteria</taxon>
        <taxon>Pseudomonadati</taxon>
        <taxon>Pseudomonadota</taxon>
        <taxon>Alphaproteobacteria</taxon>
        <taxon>Acetobacterales</taxon>
        <taxon>Acetobacteraceae</taxon>
        <taxon>Swaminathania</taxon>
    </lineage>
</organism>
<reference evidence="2 3" key="1">
    <citation type="submission" date="2019-07" db="EMBL/GenBank/DDBJ databases">
        <title>Whole genome shotgun sequence of Swaminathania salitolerans NBRC 104436.</title>
        <authorList>
            <person name="Hosoyama A."/>
            <person name="Uohara A."/>
            <person name="Ohji S."/>
            <person name="Ichikawa N."/>
        </authorList>
    </citation>
    <scope>NUCLEOTIDE SEQUENCE [LARGE SCALE GENOMIC DNA]</scope>
    <source>
        <strain evidence="2 3">NBRC 104436</strain>
    </source>
</reference>
<dbReference type="Pfam" id="PF02620">
    <property type="entry name" value="YceD"/>
    <property type="match status" value="1"/>
</dbReference>
<evidence type="ECO:0000313" key="2">
    <source>
        <dbReference type="EMBL" id="GEL02205.1"/>
    </source>
</evidence>
<evidence type="ECO:0000313" key="3">
    <source>
        <dbReference type="Proteomes" id="UP000321405"/>
    </source>
</evidence>
<proteinExistence type="predicted"/>
<feature type="region of interest" description="Disordered" evidence="1">
    <location>
        <begin position="139"/>
        <end position="171"/>
    </location>
</feature>
<gene>
    <name evidence="2" type="ORF">SSA02_13680</name>
</gene>
<protein>
    <submittedName>
        <fullName evidence="2">Metal-binding protein</fullName>
    </submittedName>
</protein>
<keyword evidence="3" id="KW-1185">Reference proteome</keyword>
<sequence>MTDKPEFVRTIRINRIGHEGIVETLEASRSECTALARRFGIPDIHAFGCRFRVTPESGDRFVLEGVLTAHVVLECVITGEPFEDVVNESFVVRLVPAHRFSEETASDIDAVDEIPYEGRDLDLGEVAAEQLALALPAYPRKPGAGLENAVDEAPREMQEEAGERPNPFSALADLSALKKRSDIE</sequence>
<dbReference type="OrthoDB" id="8443793at2"/>
<dbReference type="Proteomes" id="UP000321405">
    <property type="component" value="Unassembled WGS sequence"/>
</dbReference>